<dbReference type="Pfam" id="PF03899">
    <property type="entry name" value="ATP-synt_I"/>
    <property type="match status" value="1"/>
</dbReference>
<keyword evidence="8" id="KW-1185">Reference proteome</keyword>
<evidence type="ECO:0000256" key="3">
    <source>
        <dbReference type="ARBA" id="ARBA00022692"/>
    </source>
</evidence>
<evidence type="ECO:0000313" key="7">
    <source>
        <dbReference type="EMBL" id="SDU03562.1"/>
    </source>
</evidence>
<accession>A0A1H2F8A6</accession>
<organism evidence="7 8">
    <name type="scientific">Geopseudomonas guangdongensis</name>
    <dbReference type="NCBI Taxonomy" id="1245526"/>
    <lineage>
        <taxon>Bacteria</taxon>
        <taxon>Pseudomonadati</taxon>
        <taxon>Pseudomonadota</taxon>
        <taxon>Gammaproteobacteria</taxon>
        <taxon>Pseudomonadales</taxon>
        <taxon>Pseudomonadaceae</taxon>
        <taxon>Geopseudomonas</taxon>
    </lineage>
</organism>
<evidence type="ECO:0000256" key="2">
    <source>
        <dbReference type="ARBA" id="ARBA00022475"/>
    </source>
</evidence>
<sequence length="144" mass="15551">MRAVQQQQRGDAVNIRNKTPLHRLAVFPLLLLQLGMSVLAGLAGWVWQGPVAGYSALLGGMIALLPNLYFAYKAFRYFGARSVKAIVQSFWSGEMGKLFLTAALFALVFAGVERLHVAALFAGYALVLGTAASSLLLVKGFPKH</sequence>
<evidence type="ECO:0000256" key="5">
    <source>
        <dbReference type="ARBA" id="ARBA00023136"/>
    </source>
</evidence>
<dbReference type="GO" id="GO:0005886">
    <property type="term" value="C:plasma membrane"/>
    <property type="evidence" value="ECO:0007669"/>
    <property type="project" value="UniProtKB-SubCell"/>
</dbReference>
<evidence type="ECO:0000313" key="8">
    <source>
        <dbReference type="Proteomes" id="UP000243063"/>
    </source>
</evidence>
<dbReference type="EMBL" id="LT629780">
    <property type="protein sequence ID" value="SDU03562.1"/>
    <property type="molecule type" value="Genomic_DNA"/>
</dbReference>
<dbReference type="AlphaFoldDB" id="A0A1H2F8A6"/>
<name>A0A1H2F8A6_9GAMM</name>
<keyword evidence="5 6" id="KW-0472">Membrane</keyword>
<proteinExistence type="predicted"/>
<evidence type="ECO:0000256" key="1">
    <source>
        <dbReference type="ARBA" id="ARBA00004651"/>
    </source>
</evidence>
<dbReference type="Proteomes" id="UP000243063">
    <property type="component" value="Chromosome I"/>
</dbReference>
<comment type="subcellular location">
    <subcellularLocation>
        <location evidence="1">Cell membrane</location>
        <topology evidence="1">Multi-pass membrane protein</topology>
    </subcellularLocation>
</comment>
<keyword evidence="3 6" id="KW-0812">Transmembrane</keyword>
<feature type="transmembrane region" description="Helical" evidence="6">
    <location>
        <begin position="24"/>
        <end position="47"/>
    </location>
</feature>
<feature type="transmembrane region" description="Helical" evidence="6">
    <location>
        <begin position="95"/>
        <end position="112"/>
    </location>
</feature>
<reference evidence="8" key="1">
    <citation type="submission" date="2016-10" db="EMBL/GenBank/DDBJ databases">
        <authorList>
            <person name="Varghese N."/>
            <person name="Submissions S."/>
        </authorList>
    </citation>
    <scope>NUCLEOTIDE SEQUENCE [LARGE SCALE GENOMIC DNA]</scope>
    <source>
        <strain evidence="8">CCTCC 2012022</strain>
    </source>
</reference>
<dbReference type="STRING" id="1245526.SAMN05216580_1080"/>
<keyword evidence="4 6" id="KW-1133">Transmembrane helix</keyword>
<dbReference type="InterPro" id="IPR005598">
    <property type="entry name" value="ATP_synth_I"/>
</dbReference>
<dbReference type="NCBIfam" id="NF004414">
    <property type="entry name" value="PRK05760.1"/>
    <property type="match status" value="1"/>
</dbReference>
<feature type="transmembrane region" description="Helical" evidence="6">
    <location>
        <begin position="53"/>
        <end position="75"/>
    </location>
</feature>
<keyword evidence="2" id="KW-1003">Cell membrane</keyword>
<feature type="transmembrane region" description="Helical" evidence="6">
    <location>
        <begin position="118"/>
        <end position="138"/>
    </location>
</feature>
<evidence type="ECO:0000256" key="6">
    <source>
        <dbReference type="SAM" id="Phobius"/>
    </source>
</evidence>
<gene>
    <name evidence="7" type="ORF">SAMN05216580_1080</name>
</gene>
<evidence type="ECO:0000256" key="4">
    <source>
        <dbReference type="ARBA" id="ARBA00022989"/>
    </source>
</evidence>
<protein>
    <submittedName>
        <fullName evidence="7">ATP synthase protein I</fullName>
    </submittedName>
</protein>